<gene>
    <name evidence="2" type="ORF">BcabD6B2_45690</name>
</gene>
<feature type="region of interest" description="Disordered" evidence="1">
    <location>
        <begin position="103"/>
        <end position="127"/>
    </location>
</feature>
<dbReference type="AlphaFoldDB" id="A0AAV4LZE2"/>
<feature type="compositionally biased region" description="Basic and acidic residues" evidence="1">
    <location>
        <begin position="209"/>
        <end position="231"/>
    </location>
</feature>
<dbReference type="GeneID" id="94196615"/>
<accession>A0AAV4LZE2</accession>
<dbReference type="RefSeq" id="XP_067717203.1">
    <property type="nucleotide sequence ID" value="XM_067861102.1"/>
</dbReference>
<dbReference type="EMBL" id="BPLF01000004">
    <property type="protein sequence ID" value="GIX65134.1"/>
    <property type="molecule type" value="Genomic_DNA"/>
</dbReference>
<feature type="compositionally biased region" description="Basic and acidic residues" evidence="1">
    <location>
        <begin position="112"/>
        <end position="127"/>
    </location>
</feature>
<feature type="region of interest" description="Disordered" evidence="1">
    <location>
        <begin position="200"/>
        <end position="231"/>
    </location>
</feature>
<protein>
    <submittedName>
        <fullName evidence="2">Patched domain-containing protein 3</fullName>
    </submittedName>
</protein>
<feature type="region of interest" description="Disordered" evidence="1">
    <location>
        <begin position="147"/>
        <end position="166"/>
    </location>
</feature>
<keyword evidence="3" id="KW-1185">Reference proteome</keyword>
<dbReference type="Proteomes" id="UP001497744">
    <property type="component" value="Unassembled WGS sequence"/>
</dbReference>
<organism evidence="2 3">
    <name type="scientific">Babesia caballi</name>
    <dbReference type="NCBI Taxonomy" id="5871"/>
    <lineage>
        <taxon>Eukaryota</taxon>
        <taxon>Sar</taxon>
        <taxon>Alveolata</taxon>
        <taxon>Apicomplexa</taxon>
        <taxon>Aconoidasida</taxon>
        <taxon>Piroplasmida</taxon>
        <taxon>Babesiidae</taxon>
        <taxon>Babesia</taxon>
    </lineage>
</organism>
<evidence type="ECO:0000313" key="2">
    <source>
        <dbReference type="EMBL" id="GIX65134.1"/>
    </source>
</evidence>
<evidence type="ECO:0000313" key="3">
    <source>
        <dbReference type="Proteomes" id="UP001497744"/>
    </source>
</evidence>
<sequence length="245" mass="26867">MQVATTRSRGLLDQGVEEGAQDGHRHAHVAEVVYGVREDDDGRGDEQHTLRGVGHGIGHLVDLAEAVEGAVVGGEVEDRGEEAVAENPRLVTGRHLGRRLDPHGDYALGLKGNDEGQGHDGSDQREDQVDVAGREVLPYFRLVFHGHLGENGPQRAGDVGEHGKEEGRKAELQLLHRGQRDAGNNWDQCQEHRDDWLKRLDDVGEGDGSETHGNHGSHVHQEVQETHGHEGDEELAHLLEMRPIP</sequence>
<name>A0AAV4LZE2_BABCB</name>
<evidence type="ECO:0000256" key="1">
    <source>
        <dbReference type="SAM" id="MobiDB-lite"/>
    </source>
</evidence>
<proteinExistence type="predicted"/>
<feature type="region of interest" description="Disordered" evidence="1">
    <location>
        <begin position="1"/>
        <end position="25"/>
    </location>
</feature>
<comment type="caution">
    <text evidence="2">The sequence shown here is derived from an EMBL/GenBank/DDBJ whole genome shotgun (WGS) entry which is preliminary data.</text>
</comment>
<reference evidence="2 3" key="1">
    <citation type="submission" date="2021-06" db="EMBL/GenBank/DDBJ databases">
        <title>Genome sequence of Babesia caballi.</title>
        <authorList>
            <person name="Yamagishi J."/>
            <person name="Kidaka T."/>
            <person name="Ochi A."/>
        </authorList>
    </citation>
    <scope>NUCLEOTIDE SEQUENCE [LARGE SCALE GENOMIC DNA]</scope>
    <source>
        <strain evidence="2">USDA-D6B2</strain>
    </source>
</reference>